<name>A0ABS9BTI1_9BACT</name>
<evidence type="ECO:0000313" key="1">
    <source>
        <dbReference type="EMBL" id="MCF1750840.1"/>
    </source>
</evidence>
<reference evidence="1 2" key="1">
    <citation type="submission" date="2022-01" db="EMBL/GenBank/DDBJ databases">
        <title>Mariniradius saccharolyticus sp. nov., isolated from sediment of a river.</title>
        <authorList>
            <person name="Liu H."/>
        </authorList>
    </citation>
    <scope>NUCLEOTIDE SEQUENCE [LARGE SCALE GENOMIC DNA]</scope>
    <source>
        <strain evidence="1 2">RY-2</strain>
    </source>
</reference>
<accession>A0ABS9BTI1</accession>
<keyword evidence="2" id="KW-1185">Reference proteome</keyword>
<dbReference type="InterPro" id="IPR023614">
    <property type="entry name" value="Porin_dom_sf"/>
</dbReference>
<dbReference type="EMBL" id="JAKEVZ010000004">
    <property type="protein sequence ID" value="MCF1750840.1"/>
    <property type="molecule type" value="Genomic_DNA"/>
</dbReference>
<evidence type="ECO:0000313" key="2">
    <source>
        <dbReference type="Proteomes" id="UP001201449"/>
    </source>
</evidence>
<protein>
    <submittedName>
        <fullName evidence="1">OprO/OprP family phosphate-selective porin</fullName>
    </submittedName>
</protein>
<gene>
    <name evidence="1" type="ORF">L0U89_07130</name>
</gene>
<dbReference type="RefSeq" id="WP_234860895.1">
    <property type="nucleotide sequence ID" value="NZ_JAKEVZ010000004.1"/>
</dbReference>
<proteinExistence type="predicted"/>
<dbReference type="Gene3D" id="2.40.160.10">
    <property type="entry name" value="Porin"/>
    <property type="match status" value="1"/>
</dbReference>
<comment type="caution">
    <text evidence="1">The sequence shown here is derived from an EMBL/GenBank/DDBJ whole genome shotgun (WGS) entry which is preliminary data.</text>
</comment>
<organism evidence="1 2">
    <name type="scientific">Mariniradius sediminis</name>
    <dbReference type="NCBI Taxonomy" id="2909237"/>
    <lineage>
        <taxon>Bacteria</taxon>
        <taxon>Pseudomonadati</taxon>
        <taxon>Bacteroidota</taxon>
        <taxon>Cytophagia</taxon>
        <taxon>Cytophagales</taxon>
        <taxon>Cyclobacteriaceae</taxon>
        <taxon>Mariniradius</taxon>
    </lineage>
</organism>
<dbReference type="Proteomes" id="UP001201449">
    <property type="component" value="Unassembled WGS sequence"/>
</dbReference>
<sequence>MKTPQILLVLTVIFQLFLVQKVSSQSEADRYPQRFRYRYTPPGAFQDTTKTAGFDPSLYHPFFIKSKDGQYTLHISAYAQVRYNMALLHNTPDDVSGIATGYNLGRFRTFLEGNLTDRFYYHLRTNVNPSGKFELIAAYIQYNLNDKNWFRFGRQFMALSLEDWMYPLDLAAIEFSAMDFEFAIWSSFGLQWRHIFSEKFRSYMSVGNGSYGGRQEFPAPAASDVALIARGEWNILGGSWGRWDDMVGRKNKFDYGMLLGFSVGNQTRFDKEVIQTEPNGGTQVNIDFSTQGQRIHFFSAYNRTWTRFEPGVGQEYYREGFYSTLGYWLDNQLFTYARFDFVGKGNQPSATPLKNYAAPGAGISYYPFFFNNKVRFTLEFNHLTNPIDQTTVSPDGQLGFVPSNYGAQSSIRFQAQFGF</sequence>